<evidence type="ECO:0000313" key="6">
    <source>
        <dbReference type="Proteomes" id="UP000184295"/>
    </source>
</evidence>
<dbReference type="EMBL" id="FQUL01000003">
    <property type="protein sequence ID" value="SHE36873.1"/>
    <property type="molecule type" value="Genomic_DNA"/>
</dbReference>
<dbReference type="InterPro" id="IPR022384">
    <property type="entry name" value="FormiminoTrfase_cat_dom_sf"/>
</dbReference>
<dbReference type="STRING" id="1121881.SAMN02745225_00431"/>
<keyword evidence="2 5" id="KW-0808">Transferase</keyword>
<organism evidence="5 6">
    <name type="scientific">Ferrithrix thermotolerans DSM 19514</name>
    <dbReference type="NCBI Taxonomy" id="1121881"/>
    <lineage>
        <taxon>Bacteria</taxon>
        <taxon>Bacillati</taxon>
        <taxon>Actinomycetota</taxon>
        <taxon>Acidimicrobiia</taxon>
        <taxon>Acidimicrobiales</taxon>
        <taxon>Acidimicrobiaceae</taxon>
        <taxon>Ferrithrix</taxon>
    </lineage>
</organism>
<dbReference type="Proteomes" id="UP000184295">
    <property type="component" value="Unassembled WGS sequence"/>
</dbReference>
<evidence type="ECO:0000259" key="4">
    <source>
        <dbReference type="SMART" id="SM01222"/>
    </source>
</evidence>
<feature type="domain" description="Formiminotransferase N-terminal subdomain" evidence="4">
    <location>
        <begin position="1"/>
        <end position="156"/>
    </location>
</feature>
<dbReference type="OrthoDB" id="9773217at2"/>
<dbReference type="InterPro" id="IPR012886">
    <property type="entry name" value="Formiminotransferase_N"/>
</dbReference>
<evidence type="ECO:0000313" key="5">
    <source>
        <dbReference type="EMBL" id="SHE36873.1"/>
    </source>
</evidence>
<dbReference type="InterPro" id="IPR037070">
    <property type="entry name" value="Formiminotransferase_C_sf"/>
</dbReference>
<dbReference type="PANTHER" id="PTHR12234:SF1">
    <property type="entry name" value="FORMIMINOTRANSFERASE N-TERMINAL SUBDOMAIN-CONTAINING PROTEIN"/>
    <property type="match status" value="1"/>
</dbReference>
<dbReference type="Pfam" id="PF07837">
    <property type="entry name" value="FTCD_N"/>
    <property type="match status" value="1"/>
</dbReference>
<evidence type="ECO:0000256" key="2">
    <source>
        <dbReference type="ARBA" id="ARBA00022679"/>
    </source>
</evidence>
<reference evidence="6" key="1">
    <citation type="submission" date="2016-11" db="EMBL/GenBank/DDBJ databases">
        <authorList>
            <person name="Varghese N."/>
            <person name="Submissions S."/>
        </authorList>
    </citation>
    <scope>NUCLEOTIDE SEQUENCE [LARGE SCALE GENOMIC DNA]</scope>
    <source>
        <strain evidence="6">DSM 19514</strain>
    </source>
</reference>
<dbReference type="RefSeq" id="WP_072788269.1">
    <property type="nucleotide sequence ID" value="NZ_FQUL01000003.1"/>
</dbReference>
<dbReference type="SUPFAM" id="SSF55116">
    <property type="entry name" value="Formiminotransferase domain of formiminotransferase-cyclodeaminase"/>
    <property type="match status" value="2"/>
</dbReference>
<dbReference type="PANTHER" id="PTHR12234">
    <property type="entry name" value="FORMIMINOTRANSFERASE-CYCLODEAMINASE"/>
    <property type="match status" value="1"/>
</dbReference>
<proteinExistence type="predicted"/>
<accession>A0A1M4SXD1</accession>
<dbReference type="InterPro" id="IPR013802">
    <property type="entry name" value="Formiminotransferase_C"/>
</dbReference>
<dbReference type="SMART" id="SM01221">
    <property type="entry name" value="FTCD"/>
    <property type="match status" value="1"/>
</dbReference>
<keyword evidence="6" id="KW-1185">Reference proteome</keyword>
<dbReference type="SMART" id="SM01222">
    <property type="entry name" value="FTCD_N"/>
    <property type="match status" value="1"/>
</dbReference>
<gene>
    <name evidence="5" type="ORF">SAMN02745225_00431</name>
</gene>
<dbReference type="InterPro" id="IPR051623">
    <property type="entry name" value="FTCD"/>
</dbReference>
<dbReference type="EC" id="2.1.2.5" evidence="1"/>
<dbReference type="InterPro" id="IPR037064">
    <property type="entry name" value="Formiminotransferase_N_sf"/>
</dbReference>
<dbReference type="GO" id="GO:0005542">
    <property type="term" value="F:folic acid binding"/>
    <property type="evidence" value="ECO:0007669"/>
    <property type="project" value="InterPro"/>
</dbReference>
<dbReference type="GO" id="GO:0030409">
    <property type="term" value="F:glutamate formimidoyltransferase activity"/>
    <property type="evidence" value="ECO:0007669"/>
    <property type="project" value="UniProtKB-EC"/>
</dbReference>
<dbReference type="Gene3D" id="3.30.70.670">
    <property type="entry name" value="Formiminotransferase, C-terminal subdomain"/>
    <property type="match status" value="1"/>
</dbReference>
<dbReference type="Gene3D" id="3.30.990.10">
    <property type="entry name" value="Formiminotransferase, N-terminal subdomain"/>
    <property type="match status" value="1"/>
</dbReference>
<protein>
    <recommendedName>
        <fullName evidence="1">glutamate formimidoyltransferase</fullName>
        <ecNumber evidence="1">2.1.2.5</ecNumber>
    </recommendedName>
</protein>
<dbReference type="AlphaFoldDB" id="A0A1M4SXD1"/>
<name>A0A1M4SXD1_9ACTN</name>
<evidence type="ECO:0000259" key="3">
    <source>
        <dbReference type="SMART" id="SM01221"/>
    </source>
</evidence>
<feature type="domain" description="Formiminotransferase C-terminal subdomain" evidence="3">
    <location>
        <begin position="157"/>
        <end position="252"/>
    </location>
</feature>
<evidence type="ECO:0000256" key="1">
    <source>
        <dbReference type="ARBA" id="ARBA00012252"/>
    </source>
</evidence>
<sequence length="268" mass="30136">MIECVLNISEGSNYAALTDLANLSSRSLLDLHFDPHHNRSVFTLAGDHLLEDLMEMTLYCAAHLNIDSHSGVHPRLGIIDVAPFIPKMGSSFDEAEAMRQAFAEFLARELDVPSFYYGKERSLPYVRKHAFQGLMPDIGPQESHKFLGASCLGVRSPLIAYNLVLDTDIESAKRLAASIRSSDVRALAFKVGEYVQLSTNLINPGSYGPLDLYFDIRKAFRILKGEMVGVIDDEYLAQIPERFRPTLDIYYEDTFQSRLRNGYEPPLI</sequence>